<dbReference type="RefSeq" id="WP_241441223.1">
    <property type="nucleotide sequence ID" value="NZ_BSUJ01000001.1"/>
</dbReference>
<proteinExistence type="predicted"/>
<evidence type="ECO:0000313" key="1">
    <source>
        <dbReference type="EMBL" id="GMA20869.1"/>
    </source>
</evidence>
<gene>
    <name evidence="1" type="ORF">GCM10025862_28900</name>
</gene>
<evidence type="ECO:0008006" key="3">
    <source>
        <dbReference type="Google" id="ProtNLM"/>
    </source>
</evidence>
<name>A0ABQ6HTL4_9MICO</name>
<evidence type="ECO:0000313" key="2">
    <source>
        <dbReference type="Proteomes" id="UP001157109"/>
    </source>
</evidence>
<protein>
    <recommendedName>
        <fullName evidence="3">Transposase IS701-like DDE domain-containing protein</fullName>
    </recommendedName>
</protein>
<dbReference type="EMBL" id="BSUJ01000001">
    <property type="protein sequence ID" value="GMA20869.1"/>
    <property type="molecule type" value="Genomic_DNA"/>
</dbReference>
<sequence>MFSETTARDLRHRPLTDPTFAREAVDLLVSERSRREGGLTLLACDDLGMLKVPICADECPAEPDRTTRTAMGNLFWAVGGSLGPGATAVAVVGHQGSQVTDADRAWHELLVQVAADTDVRLLHFFVASPGYIHPMPPPLSLAAL</sequence>
<keyword evidence="2" id="KW-1185">Reference proteome</keyword>
<dbReference type="Proteomes" id="UP001157109">
    <property type="component" value="Unassembled WGS sequence"/>
</dbReference>
<comment type="caution">
    <text evidence="1">The sequence shown here is derived from an EMBL/GenBank/DDBJ whole genome shotgun (WGS) entry which is preliminary data.</text>
</comment>
<reference evidence="2" key="1">
    <citation type="journal article" date="2019" name="Int. J. Syst. Evol. Microbiol.">
        <title>The Global Catalogue of Microorganisms (GCM) 10K type strain sequencing project: providing services to taxonomists for standard genome sequencing and annotation.</title>
        <authorList>
            <consortium name="The Broad Institute Genomics Platform"/>
            <consortium name="The Broad Institute Genome Sequencing Center for Infectious Disease"/>
            <person name="Wu L."/>
            <person name="Ma J."/>
        </authorList>
    </citation>
    <scope>NUCLEOTIDE SEQUENCE [LARGE SCALE GENOMIC DNA]</scope>
    <source>
        <strain evidence="2">NBRC 105830</strain>
    </source>
</reference>
<accession>A0ABQ6HTL4</accession>
<organism evidence="1 2">
    <name type="scientific">Arsenicicoccus piscis</name>
    <dbReference type="NCBI Taxonomy" id="673954"/>
    <lineage>
        <taxon>Bacteria</taxon>
        <taxon>Bacillati</taxon>
        <taxon>Actinomycetota</taxon>
        <taxon>Actinomycetes</taxon>
        <taxon>Micrococcales</taxon>
        <taxon>Intrasporangiaceae</taxon>
        <taxon>Arsenicicoccus</taxon>
    </lineage>
</organism>